<feature type="region of interest" description="Disordered" evidence="1">
    <location>
        <begin position="311"/>
        <end position="454"/>
    </location>
</feature>
<dbReference type="SUPFAM" id="SSF55166">
    <property type="entry name" value="Hedgehog/DD-peptidase"/>
    <property type="match status" value="1"/>
</dbReference>
<evidence type="ECO:0000256" key="1">
    <source>
        <dbReference type="SAM" id="MobiDB-lite"/>
    </source>
</evidence>
<dbReference type="Proteomes" id="UP001174909">
    <property type="component" value="Unassembled WGS sequence"/>
</dbReference>
<dbReference type="PANTHER" id="PTHR34385:SF1">
    <property type="entry name" value="PEPTIDOGLYCAN L-ALANYL-D-GLUTAMATE ENDOPEPTIDASE CWLK"/>
    <property type="match status" value="1"/>
</dbReference>
<name>A0AA35WDC7_GEOBA</name>
<sequence length="454" mass="49089">MSLVGDVLPIGGLKEKVIAAKRNRIRDIIIPRANEVDIADIPRARTARHQLPSGRHDGRGDRDRLLSGRSTRILRAMTMALAAAVTLSACAGPKERASLHAAFGVTLAELAALIEPLPESVRGRILAEPAVFLDLMAKTHNQPADLLVLVDKQHALSQDYRPPDLVDLDNRGLTVTRPSMLLRALALPDLVAMTQAARLAGTDVTISSTYRSYARQSFLFSSAVERDGLGRRRVSWRGRVTRSTSSCRGGWHGYQYEPWHFRYLGRAGTELERRFFGVQQVFLTHYRHLMPALQAGSASAENPTSLRVDRRAERGHDLAHPRKAAGRPDRLTLVGVQAAAPRSGPGSRGKGSSGTRTPTVPPPAGTRPIRLRQRARGRKNAGGVQGRLPDAHPAAPQPAPIGDQYQERAILRAALGPPDPRLGRGGGADDAVDGVTGQGSQTHDVSVTFDSRSA</sequence>
<dbReference type="InterPro" id="IPR009045">
    <property type="entry name" value="Zn_M74/Hedgehog-like"/>
</dbReference>
<keyword evidence="3" id="KW-0378">Hydrolase</keyword>
<dbReference type="PANTHER" id="PTHR34385">
    <property type="entry name" value="D-ALANYL-D-ALANINE CARBOXYPEPTIDASE"/>
    <property type="match status" value="1"/>
</dbReference>
<keyword evidence="4" id="KW-1185">Reference proteome</keyword>
<dbReference type="EMBL" id="CASHTH010001036">
    <property type="protein sequence ID" value="CAI8010435.1"/>
    <property type="molecule type" value="Genomic_DNA"/>
</dbReference>
<dbReference type="GO" id="GO:0004176">
    <property type="term" value="F:ATP-dependent peptidase activity"/>
    <property type="evidence" value="ECO:0007669"/>
    <property type="project" value="InterPro"/>
</dbReference>
<gene>
    <name evidence="3" type="ORF">GBAR_LOCUS6879</name>
</gene>
<dbReference type="GO" id="GO:0004252">
    <property type="term" value="F:serine-type endopeptidase activity"/>
    <property type="evidence" value="ECO:0007669"/>
    <property type="project" value="InterPro"/>
</dbReference>
<feature type="domain" description="Lon proteolytic" evidence="2">
    <location>
        <begin position="1"/>
        <end position="44"/>
    </location>
</feature>
<feature type="compositionally biased region" description="Basic residues" evidence="1">
    <location>
        <begin position="369"/>
        <end position="379"/>
    </location>
</feature>
<evidence type="ECO:0000259" key="2">
    <source>
        <dbReference type="Pfam" id="PF05362"/>
    </source>
</evidence>
<dbReference type="Gene3D" id="3.30.230.10">
    <property type="match status" value="1"/>
</dbReference>
<dbReference type="SUPFAM" id="SSF54211">
    <property type="entry name" value="Ribosomal protein S5 domain 2-like"/>
    <property type="match status" value="1"/>
</dbReference>
<dbReference type="Gene3D" id="3.30.1380.10">
    <property type="match status" value="1"/>
</dbReference>
<dbReference type="InterPro" id="IPR008269">
    <property type="entry name" value="Lon_proteolytic"/>
</dbReference>
<protein>
    <submittedName>
        <fullName evidence="3">Lon protease</fullName>
    </submittedName>
</protein>
<reference evidence="3" key="1">
    <citation type="submission" date="2023-03" db="EMBL/GenBank/DDBJ databases">
        <authorList>
            <person name="Steffen K."/>
            <person name="Cardenas P."/>
        </authorList>
    </citation>
    <scope>NUCLEOTIDE SEQUENCE</scope>
</reference>
<dbReference type="InterPro" id="IPR014721">
    <property type="entry name" value="Ribsml_uS5_D2-typ_fold_subgr"/>
</dbReference>
<dbReference type="GO" id="GO:0006508">
    <property type="term" value="P:proteolysis"/>
    <property type="evidence" value="ECO:0007669"/>
    <property type="project" value="UniProtKB-KW"/>
</dbReference>
<accession>A0AA35WDC7</accession>
<feature type="compositionally biased region" description="Polar residues" evidence="1">
    <location>
        <begin position="438"/>
        <end position="454"/>
    </location>
</feature>
<evidence type="ECO:0000313" key="3">
    <source>
        <dbReference type="EMBL" id="CAI8010435.1"/>
    </source>
</evidence>
<dbReference type="Pfam" id="PF05362">
    <property type="entry name" value="Lon_C"/>
    <property type="match status" value="1"/>
</dbReference>
<dbReference type="InterPro" id="IPR052179">
    <property type="entry name" value="DD-CPase-like"/>
</dbReference>
<feature type="compositionally biased region" description="Basic and acidic residues" evidence="1">
    <location>
        <begin position="311"/>
        <end position="330"/>
    </location>
</feature>
<dbReference type="AlphaFoldDB" id="A0AA35WDC7"/>
<comment type="caution">
    <text evidence="3">The sequence shown here is derived from an EMBL/GenBank/DDBJ whole genome shotgun (WGS) entry which is preliminary data.</text>
</comment>
<keyword evidence="3" id="KW-0645">Protease</keyword>
<organism evidence="3 4">
    <name type="scientific">Geodia barretti</name>
    <name type="common">Barrett's horny sponge</name>
    <dbReference type="NCBI Taxonomy" id="519541"/>
    <lineage>
        <taxon>Eukaryota</taxon>
        <taxon>Metazoa</taxon>
        <taxon>Porifera</taxon>
        <taxon>Demospongiae</taxon>
        <taxon>Heteroscleromorpha</taxon>
        <taxon>Tetractinellida</taxon>
        <taxon>Astrophorina</taxon>
        <taxon>Geodiidae</taxon>
        <taxon>Geodia</taxon>
    </lineage>
</organism>
<proteinExistence type="predicted"/>
<dbReference type="InterPro" id="IPR020568">
    <property type="entry name" value="Ribosomal_Su5_D2-typ_SF"/>
</dbReference>
<evidence type="ECO:0000313" key="4">
    <source>
        <dbReference type="Proteomes" id="UP001174909"/>
    </source>
</evidence>